<keyword evidence="2" id="KW-0963">Cytoplasm</keyword>
<dbReference type="KEGG" id="vbo:CKY39_13725"/>
<evidence type="ECO:0000256" key="2">
    <source>
        <dbReference type="ARBA" id="ARBA00022490"/>
    </source>
</evidence>
<name>A0A250DJN3_9BURK</name>
<accession>A0A250DJN3</accession>
<proteinExistence type="predicted"/>
<dbReference type="PANTHER" id="PTHR15913:SF0">
    <property type="entry name" value="MASPARDIN"/>
    <property type="match status" value="1"/>
</dbReference>
<dbReference type="Gene3D" id="3.40.50.1820">
    <property type="entry name" value="alpha/beta hydrolase"/>
    <property type="match status" value="1"/>
</dbReference>
<comment type="subcellular location">
    <subcellularLocation>
        <location evidence="1">Cytoplasm</location>
    </subcellularLocation>
</comment>
<dbReference type="Proteomes" id="UP000217154">
    <property type="component" value="Chromosome"/>
</dbReference>
<dbReference type="SUPFAM" id="SSF53474">
    <property type="entry name" value="alpha/beta-Hydrolases"/>
    <property type="match status" value="1"/>
</dbReference>
<sequence>MSRYVASAPLGRFTEDDGTHWGYRDNARRSAKAPLVLLPGALGNGDTAWHVAQAFDAERRVVSVTYPGGRSPAQLVHGLAALLGHLDTGAVALWGSSYGAWWAQHVAAAFPQHVSALWLGNTFVDGADVKASPLFDAAWLDAATDDEVIARWHAALAARPDDLLRSVQLHMLHHGLPAGAFHQRLRQVAHAQAPAALPAIEHTVVCDCEDDPTITPAVRARVRALYPDARHLSLATGGHYPHIVAPQPLIAALRDWLA</sequence>
<dbReference type="AlphaFoldDB" id="A0A250DJN3"/>
<dbReference type="EMBL" id="CP023284">
    <property type="protein sequence ID" value="ATA54163.1"/>
    <property type="molecule type" value="Genomic_DNA"/>
</dbReference>
<evidence type="ECO:0000313" key="3">
    <source>
        <dbReference type="EMBL" id="ATA54163.1"/>
    </source>
</evidence>
<dbReference type="GO" id="GO:0005737">
    <property type="term" value="C:cytoplasm"/>
    <property type="evidence" value="ECO:0007669"/>
    <property type="project" value="UniProtKB-SubCell"/>
</dbReference>
<organism evidence="3 4">
    <name type="scientific">Variovorax boronicumulans</name>
    <dbReference type="NCBI Taxonomy" id="436515"/>
    <lineage>
        <taxon>Bacteria</taxon>
        <taxon>Pseudomonadati</taxon>
        <taxon>Pseudomonadota</taxon>
        <taxon>Betaproteobacteria</taxon>
        <taxon>Burkholderiales</taxon>
        <taxon>Comamonadaceae</taxon>
        <taxon>Variovorax</taxon>
    </lineage>
</organism>
<evidence type="ECO:0000256" key="1">
    <source>
        <dbReference type="ARBA" id="ARBA00004496"/>
    </source>
</evidence>
<reference evidence="3 4" key="1">
    <citation type="submission" date="2017-09" db="EMBL/GenBank/DDBJ databases">
        <title>The diverse metabolic capabilities of V. boronicumulans make it an excellent choice for continued studies on novel biodegradation.</title>
        <authorList>
            <person name="Sun S."/>
        </authorList>
    </citation>
    <scope>NUCLEOTIDE SEQUENCE [LARGE SCALE GENOMIC DNA]</scope>
    <source>
        <strain evidence="3 4">J1</strain>
    </source>
</reference>
<dbReference type="InterPro" id="IPR029058">
    <property type="entry name" value="AB_hydrolase_fold"/>
</dbReference>
<gene>
    <name evidence="3" type="ORF">CKY39_13725</name>
</gene>
<evidence type="ECO:0000313" key="4">
    <source>
        <dbReference type="Proteomes" id="UP000217154"/>
    </source>
</evidence>
<evidence type="ECO:0008006" key="5">
    <source>
        <dbReference type="Google" id="ProtNLM"/>
    </source>
</evidence>
<protein>
    <recommendedName>
        <fullName evidence="5">Alpha/beta hydrolase</fullName>
    </recommendedName>
</protein>
<dbReference type="InterPro" id="IPR026151">
    <property type="entry name" value="Maspardin"/>
</dbReference>
<dbReference type="PANTHER" id="PTHR15913">
    <property type="entry name" value="ACID CLUSTER PROTEIN 33"/>
    <property type="match status" value="1"/>
</dbReference>